<feature type="region of interest" description="Disordered" evidence="1">
    <location>
        <begin position="86"/>
        <end position="107"/>
    </location>
</feature>
<evidence type="ECO:0000313" key="3">
    <source>
        <dbReference type="Proteomes" id="UP000515909"/>
    </source>
</evidence>
<dbReference type="Proteomes" id="UP000515909">
    <property type="component" value="Chromosome"/>
</dbReference>
<reference evidence="2 3" key="1">
    <citation type="submission" date="2020-08" db="EMBL/GenBank/DDBJ databases">
        <title>The isolate Caproiciproducens sp. 7D4C2 produces n-caproate at mildly acidic conditions from hexoses: genome and rBOX comparison with related strains and chain-elongating bacteria.</title>
        <authorList>
            <person name="Esquivel-Elizondo S."/>
            <person name="Bagci C."/>
            <person name="Temovska M."/>
            <person name="Jeon B.S."/>
            <person name="Bessarab I."/>
            <person name="Williams R.B.H."/>
            <person name="Huson D.H."/>
            <person name="Angenent L.T."/>
        </authorList>
    </citation>
    <scope>NUCLEOTIDE SEQUENCE [LARGE SCALE GENOMIC DNA]</scope>
    <source>
        <strain evidence="2 3">7D4C2</strain>
    </source>
</reference>
<sequence length="162" mass="17944">MLRRIEPKAIICYCDPFPEMKGHVIKVDYSKTNNLPHKKTFYGFVDNSCYKAGSTQLLEEPKEVNGHYVIKTGGYVITSGFGGGGGSGNIGEREQNSKPSLRKVDNKTADRIAKSKGYKDAHDLKEDYVGKSNISKFDIKVDNNTGQCYLEGKQTGIKVSIE</sequence>
<dbReference type="AlphaFoldDB" id="A0A7G8TA73"/>
<dbReference type="EMBL" id="CP060286">
    <property type="protein sequence ID" value="QNK40514.1"/>
    <property type="molecule type" value="Genomic_DNA"/>
</dbReference>
<dbReference type="KEGG" id="cfem:HCR03_18025"/>
<evidence type="ECO:0000256" key="1">
    <source>
        <dbReference type="SAM" id="MobiDB-lite"/>
    </source>
</evidence>
<name>A0A7G8TA73_9FIRM</name>
<accession>A0A7G8TA73</accession>
<proteinExistence type="predicted"/>
<feature type="compositionally biased region" description="Basic and acidic residues" evidence="1">
    <location>
        <begin position="91"/>
        <end position="107"/>
    </location>
</feature>
<organism evidence="2 3">
    <name type="scientific">Caproicibacter fermentans</name>
    <dbReference type="NCBI Taxonomy" id="2576756"/>
    <lineage>
        <taxon>Bacteria</taxon>
        <taxon>Bacillati</taxon>
        <taxon>Bacillota</taxon>
        <taxon>Clostridia</taxon>
        <taxon>Eubacteriales</taxon>
        <taxon>Acutalibacteraceae</taxon>
        <taxon>Caproicibacter</taxon>
    </lineage>
</organism>
<evidence type="ECO:0000313" key="2">
    <source>
        <dbReference type="EMBL" id="QNK40514.1"/>
    </source>
</evidence>
<protein>
    <submittedName>
        <fullName evidence="2">Uncharacterized protein</fullName>
    </submittedName>
</protein>
<dbReference type="RefSeq" id="WP_187035765.1">
    <property type="nucleotide sequence ID" value="NZ_CP060286.1"/>
</dbReference>
<gene>
    <name evidence="2" type="ORF">HCR03_18025</name>
</gene>